<comment type="similarity">
    <text evidence="2">Belongs to the drug/metabolite transporter (DMT) superfamily. 10 TMS drug/metabolite exporter (DME) (TC 2.A.7.3) family.</text>
</comment>
<evidence type="ECO:0000313" key="9">
    <source>
        <dbReference type="Proteomes" id="UP001549047"/>
    </source>
</evidence>
<dbReference type="SUPFAM" id="SSF103481">
    <property type="entry name" value="Multidrug resistance efflux transporter EmrE"/>
    <property type="match status" value="2"/>
</dbReference>
<feature type="transmembrane region" description="Helical" evidence="6">
    <location>
        <begin position="50"/>
        <end position="69"/>
    </location>
</feature>
<dbReference type="InterPro" id="IPR000620">
    <property type="entry name" value="EamA_dom"/>
</dbReference>
<name>A0ABV2IYR1_9HYPH</name>
<comment type="caution">
    <text evidence="8">The sequence shown here is derived from an EMBL/GenBank/DDBJ whole genome shotgun (WGS) entry which is preliminary data.</text>
</comment>
<dbReference type="RefSeq" id="WP_354555307.1">
    <property type="nucleotide sequence ID" value="NZ_JBEPMB010000001.1"/>
</dbReference>
<evidence type="ECO:0000256" key="4">
    <source>
        <dbReference type="ARBA" id="ARBA00022989"/>
    </source>
</evidence>
<evidence type="ECO:0000256" key="1">
    <source>
        <dbReference type="ARBA" id="ARBA00004141"/>
    </source>
</evidence>
<sequence>MNQILNLRLKYPAVAAAAIMVLAGVAFAAINVLTQWVTMKLGFGSVSTAFWQYAIALLFSLPYLWRVGIRAMRTNYPTSHIVRVAFSVFGVQAWVMGLAHVPIWQAIALVMTSPFFIILGARIFLGERVGPARWAATATGFAGAMIILQPWSDTFTWAALLPVLAALLWGATSLYTKSLTHDESPEAITVWLLLLLTPVNGAFALASGFEVPTGPALGIFIALGLLTAVAQYLLTLAYATADAAYVQPFDDLKLPLNVLAGWIVFGYAPAGTLWLGAVLILGASLFIMTYESRRERAVAAE</sequence>
<keyword evidence="4 6" id="KW-1133">Transmembrane helix</keyword>
<dbReference type="Proteomes" id="UP001549047">
    <property type="component" value="Unassembled WGS sequence"/>
</dbReference>
<comment type="subcellular location">
    <subcellularLocation>
        <location evidence="1">Membrane</location>
        <topology evidence="1">Multi-pass membrane protein</topology>
    </subcellularLocation>
</comment>
<feature type="domain" description="EamA" evidence="7">
    <location>
        <begin position="18"/>
        <end position="148"/>
    </location>
</feature>
<dbReference type="PANTHER" id="PTHR22911:SF6">
    <property type="entry name" value="SOLUTE CARRIER FAMILY 35 MEMBER G1"/>
    <property type="match status" value="1"/>
</dbReference>
<feature type="transmembrane region" description="Helical" evidence="6">
    <location>
        <begin position="81"/>
        <end position="97"/>
    </location>
</feature>
<dbReference type="PANTHER" id="PTHR22911">
    <property type="entry name" value="ACYL-MALONYL CONDENSING ENZYME-RELATED"/>
    <property type="match status" value="1"/>
</dbReference>
<feature type="transmembrane region" description="Helical" evidence="6">
    <location>
        <begin position="259"/>
        <end position="287"/>
    </location>
</feature>
<reference evidence="8 9" key="1">
    <citation type="submission" date="2024-06" db="EMBL/GenBank/DDBJ databases">
        <title>Genomic Encyclopedia of Type Strains, Phase IV (KMG-IV): sequencing the most valuable type-strain genomes for metagenomic binning, comparative biology and taxonomic classification.</title>
        <authorList>
            <person name="Goeker M."/>
        </authorList>
    </citation>
    <scope>NUCLEOTIDE SEQUENCE [LARGE SCALE GENOMIC DNA]</scope>
    <source>
        <strain evidence="8 9">DSM 29780</strain>
    </source>
</reference>
<dbReference type="InterPro" id="IPR037185">
    <property type="entry name" value="EmrE-like"/>
</dbReference>
<evidence type="ECO:0000256" key="3">
    <source>
        <dbReference type="ARBA" id="ARBA00022692"/>
    </source>
</evidence>
<evidence type="ECO:0000256" key="5">
    <source>
        <dbReference type="ARBA" id="ARBA00023136"/>
    </source>
</evidence>
<evidence type="ECO:0000313" key="8">
    <source>
        <dbReference type="EMBL" id="MET3612769.1"/>
    </source>
</evidence>
<organism evidence="8 9">
    <name type="scientific">Rhizobium aquaticum</name>
    <dbReference type="NCBI Taxonomy" id="1549636"/>
    <lineage>
        <taxon>Bacteria</taxon>
        <taxon>Pseudomonadati</taxon>
        <taxon>Pseudomonadota</taxon>
        <taxon>Alphaproteobacteria</taxon>
        <taxon>Hyphomicrobiales</taxon>
        <taxon>Rhizobiaceae</taxon>
        <taxon>Rhizobium/Agrobacterium group</taxon>
        <taxon>Rhizobium</taxon>
    </lineage>
</organism>
<feature type="domain" description="EamA" evidence="7">
    <location>
        <begin position="157"/>
        <end position="288"/>
    </location>
</feature>
<keyword evidence="5 6" id="KW-0472">Membrane</keyword>
<keyword evidence="3 6" id="KW-0812">Transmembrane</keyword>
<proteinExistence type="inferred from homology"/>
<gene>
    <name evidence="8" type="ORF">ABID16_001074</name>
</gene>
<feature type="transmembrane region" description="Helical" evidence="6">
    <location>
        <begin position="188"/>
        <end position="209"/>
    </location>
</feature>
<keyword evidence="9" id="KW-1185">Reference proteome</keyword>
<feature type="transmembrane region" description="Helical" evidence="6">
    <location>
        <begin position="216"/>
        <end position="239"/>
    </location>
</feature>
<protein>
    <submittedName>
        <fullName evidence="8">S-adenosylmethionine uptake transporter</fullName>
    </submittedName>
</protein>
<accession>A0ABV2IYR1</accession>
<feature type="transmembrane region" description="Helical" evidence="6">
    <location>
        <begin position="155"/>
        <end position="176"/>
    </location>
</feature>
<dbReference type="EMBL" id="JBEPMB010000001">
    <property type="protein sequence ID" value="MET3612769.1"/>
    <property type="molecule type" value="Genomic_DNA"/>
</dbReference>
<evidence type="ECO:0000256" key="2">
    <source>
        <dbReference type="ARBA" id="ARBA00009853"/>
    </source>
</evidence>
<dbReference type="Pfam" id="PF00892">
    <property type="entry name" value="EamA"/>
    <property type="match status" value="2"/>
</dbReference>
<feature type="transmembrane region" description="Helical" evidence="6">
    <location>
        <begin position="12"/>
        <end position="30"/>
    </location>
</feature>
<evidence type="ECO:0000256" key="6">
    <source>
        <dbReference type="SAM" id="Phobius"/>
    </source>
</evidence>
<evidence type="ECO:0000259" key="7">
    <source>
        <dbReference type="Pfam" id="PF00892"/>
    </source>
</evidence>
<feature type="transmembrane region" description="Helical" evidence="6">
    <location>
        <begin position="103"/>
        <end position="125"/>
    </location>
</feature>